<accession>A0A5M3M6E6</accession>
<proteinExistence type="predicted"/>
<dbReference type="EMBL" id="JH711590">
    <property type="protein sequence ID" value="EIW74918.1"/>
    <property type="molecule type" value="Genomic_DNA"/>
</dbReference>
<name>A0A5M3M6E6_CONPW</name>
<reference evidence="2" key="1">
    <citation type="journal article" date="2012" name="Science">
        <title>The Paleozoic origin of enzymatic lignin decomposition reconstructed from 31 fungal genomes.</title>
        <authorList>
            <person name="Floudas D."/>
            <person name="Binder M."/>
            <person name="Riley R."/>
            <person name="Barry K."/>
            <person name="Blanchette R.A."/>
            <person name="Henrissat B."/>
            <person name="Martinez A.T."/>
            <person name="Otillar R."/>
            <person name="Spatafora J.W."/>
            <person name="Yadav J.S."/>
            <person name="Aerts A."/>
            <person name="Benoit I."/>
            <person name="Boyd A."/>
            <person name="Carlson A."/>
            <person name="Copeland A."/>
            <person name="Coutinho P.M."/>
            <person name="de Vries R.P."/>
            <person name="Ferreira P."/>
            <person name="Findley K."/>
            <person name="Foster B."/>
            <person name="Gaskell J."/>
            <person name="Glotzer D."/>
            <person name="Gorecki P."/>
            <person name="Heitman J."/>
            <person name="Hesse C."/>
            <person name="Hori C."/>
            <person name="Igarashi K."/>
            <person name="Jurgens J.A."/>
            <person name="Kallen N."/>
            <person name="Kersten P."/>
            <person name="Kohler A."/>
            <person name="Kuees U."/>
            <person name="Kumar T.K.A."/>
            <person name="Kuo A."/>
            <person name="LaButti K."/>
            <person name="Larrondo L.F."/>
            <person name="Lindquist E."/>
            <person name="Ling A."/>
            <person name="Lombard V."/>
            <person name="Lucas S."/>
            <person name="Lundell T."/>
            <person name="Martin R."/>
            <person name="McLaughlin D.J."/>
            <person name="Morgenstern I."/>
            <person name="Morin E."/>
            <person name="Murat C."/>
            <person name="Nagy L.G."/>
            <person name="Nolan M."/>
            <person name="Ohm R.A."/>
            <person name="Patyshakuliyeva A."/>
            <person name="Rokas A."/>
            <person name="Ruiz-Duenas F.J."/>
            <person name="Sabat G."/>
            <person name="Salamov A."/>
            <person name="Samejima M."/>
            <person name="Schmutz J."/>
            <person name="Slot J.C."/>
            <person name="St John F."/>
            <person name="Stenlid J."/>
            <person name="Sun H."/>
            <person name="Sun S."/>
            <person name="Syed K."/>
            <person name="Tsang A."/>
            <person name="Wiebenga A."/>
            <person name="Young D."/>
            <person name="Pisabarro A."/>
            <person name="Eastwood D.C."/>
            <person name="Martin F."/>
            <person name="Cullen D."/>
            <person name="Grigoriev I.V."/>
            <person name="Hibbett D.S."/>
        </authorList>
    </citation>
    <scope>NUCLEOTIDE SEQUENCE [LARGE SCALE GENOMIC DNA]</scope>
    <source>
        <strain evidence="2">RWD-64-598 SS2</strain>
    </source>
</reference>
<dbReference type="Proteomes" id="UP000053558">
    <property type="component" value="Unassembled WGS sequence"/>
</dbReference>
<keyword evidence="2" id="KW-1185">Reference proteome</keyword>
<gene>
    <name evidence="1" type="ORF">CONPUDRAFT_147499</name>
</gene>
<organism evidence="1 2">
    <name type="scientific">Coniophora puteana (strain RWD-64-598)</name>
    <name type="common">Brown rot fungus</name>
    <dbReference type="NCBI Taxonomy" id="741705"/>
    <lineage>
        <taxon>Eukaryota</taxon>
        <taxon>Fungi</taxon>
        <taxon>Dikarya</taxon>
        <taxon>Basidiomycota</taxon>
        <taxon>Agaricomycotina</taxon>
        <taxon>Agaricomycetes</taxon>
        <taxon>Agaricomycetidae</taxon>
        <taxon>Boletales</taxon>
        <taxon>Coniophorineae</taxon>
        <taxon>Coniophoraceae</taxon>
        <taxon>Coniophora</taxon>
    </lineage>
</organism>
<comment type="caution">
    <text evidence="1">The sequence shown here is derived from an EMBL/GenBank/DDBJ whole genome shotgun (WGS) entry which is preliminary data.</text>
</comment>
<dbReference type="KEGG" id="cput:CONPUDRAFT_147499"/>
<evidence type="ECO:0000313" key="1">
    <source>
        <dbReference type="EMBL" id="EIW74918.1"/>
    </source>
</evidence>
<protein>
    <submittedName>
        <fullName evidence="1">Uncharacterized protein</fullName>
    </submittedName>
</protein>
<dbReference type="GeneID" id="19202330"/>
<dbReference type="AlphaFoldDB" id="A0A5M3M6E6"/>
<evidence type="ECO:0000313" key="2">
    <source>
        <dbReference type="Proteomes" id="UP000053558"/>
    </source>
</evidence>
<dbReference type="RefSeq" id="XP_007774976.1">
    <property type="nucleotide sequence ID" value="XM_007776786.1"/>
</dbReference>
<sequence>MLPTGAPVERRRDVGEDEVHMTSGVGMARHVFSIFSPAKLWSSSAPESRHQSAIRSRKVAHGLHEVRICAPFGPGSQTSARHRECPPNLDLILPNLLRFRNLRSLAFIHVPFSLLHLDGLRSLKHIGSSLFYRYRAASLPGDHLALRSTRPAPSQLLDIRDLSLVEDSHFKPIRVALGIPYIHSLASLIISDAPCAAAFLRVIARRSKSAKVQLEEGAFVAPDDLETWIHKAGDAVAQVDSLKVTMSNLSTSVLEMIGACCPRLKELEMDVSGGVAVDSESAIS</sequence>